<keyword evidence="2" id="KW-0812">Transmembrane</keyword>
<evidence type="ECO:0000313" key="5">
    <source>
        <dbReference type="Proteomes" id="UP001595596"/>
    </source>
</evidence>
<feature type="transmembrane region" description="Helical" evidence="2">
    <location>
        <begin position="37"/>
        <end position="54"/>
    </location>
</feature>
<dbReference type="RefSeq" id="WP_379030032.1">
    <property type="nucleotide sequence ID" value="NZ_JBHRXE010000024.1"/>
</dbReference>
<name>A0ABV7S281_9RHOB</name>
<protein>
    <submittedName>
        <fullName evidence="4">HesA/MoeB/ThiF family protein</fullName>
    </submittedName>
</protein>
<organism evidence="4 5">
    <name type="scientific">Paracoccus simplex</name>
    <dbReference type="NCBI Taxonomy" id="2086346"/>
    <lineage>
        <taxon>Bacteria</taxon>
        <taxon>Pseudomonadati</taxon>
        <taxon>Pseudomonadota</taxon>
        <taxon>Alphaproteobacteria</taxon>
        <taxon>Rhodobacterales</taxon>
        <taxon>Paracoccaceae</taxon>
        <taxon>Paracoccus</taxon>
    </lineage>
</organism>
<reference evidence="5" key="1">
    <citation type="journal article" date="2019" name="Int. J. Syst. Evol. Microbiol.">
        <title>The Global Catalogue of Microorganisms (GCM) 10K type strain sequencing project: providing services to taxonomists for standard genome sequencing and annotation.</title>
        <authorList>
            <consortium name="The Broad Institute Genomics Platform"/>
            <consortium name="The Broad Institute Genome Sequencing Center for Infectious Disease"/>
            <person name="Wu L."/>
            <person name="Ma J."/>
        </authorList>
    </citation>
    <scope>NUCLEOTIDE SEQUENCE [LARGE SCALE GENOMIC DNA]</scope>
    <source>
        <strain evidence="5">VKM B-3226</strain>
    </source>
</reference>
<keyword evidence="2" id="KW-0472">Membrane</keyword>
<evidence type="ECO:0000256" key="2">
    <source>
        <dbReference type="SAM" id="Phobius"/>
    </source>
</evidence>
<dbReference type="SUPFAM" id="SSF69572">
    <property type="entry name" value="Activating enzymes of the ubiquitin-like proteins"/>
    <property type="match status" value="1"/>
</dbReference>
<evidence type="ECO:0000259" key="3">
    <source>
        <dbReference type="Pfam" id="PF00899"/>
    </source>
</evidence>
<dbReference type="InterPro" id="IPR045886">
    <property type="entry name" value="ThiF/MoeB/HesA"/>
</dbReference>
<evidence type="ECO:0000313" key="4">
    <source>
        <dbReference type="EMBL" id="MFC3569809.1"/>
    </source>
</evidence>
<dbReference type="Pfam" id="PF00899">
    <property type="entry name" value="ThiF"/>
    <property type="match status" value="1"/>
</dbReference>
<feature type="transmembrane region" description="Helical" evidence="2">
    <location>
        <begin position="74"/>
        <end position="93"/>
    </location>
</feature>
<dbReference type="CDD" id="cd00757">
    <property type="entry name" value="ThiF_MoeB_HesA_family"/>
    <property type="match status" value="1"/>
</dbReference>
<dbReference type="InterPro" id="IPR000594">
    <property type="entry name" value="ThiF_NAD_FAD-bd"/>
</dbReference>
<dbReference type="Gene3D" id="3.40.50.720">
    <property type="entry name" value="NAD(P)-binding Rossmann-like Domain"/>
    <property type="match status" value="1"/>
</dbReference>
<dbReference type="EMBL" id="JBHRXE010000024">
    <property type="protein sequence ID" value="MFC3569809.1"/>
    <property type="molecule type" value="Genomic_DNA"/>
</dbReference>
<evidence type="ECO:0000256" key="1">
    <source>
        <dbReference type="SAM" id="MobiDB-lite"/>
    </source>
</evidence>
<sequence>MPVLILLLVLVWLTGGWWLLGYGAVLGWLYWLRLRGWLLGLAAVLLWLAVAGAVQRWPDNAFSRFVQWSPHALIWLLAVALIGVSAWLALRLLHRHSVALPHNGPGLVPAKQAAAEPSPEPADGSAPESGADPGPLSDAELDRYARHIVLRELGGPGQAALRRARVLVVGAGGLGAPVCLYLAAAGVGRITVADDDRVSLSNLQRQVIFRASDDGALKAEAARAAMLALNPHVAVTAMNRRITAEDAALVADHDLVIDGTDSFAARQAVNAACARAGVPLVAGAIAQWEGQVTVWDPGHGAPCMACIFPQAPAAGLAPACAEAGVVGPLPGVIGSMLALEAIKLIAGAGEPLRGRMLIFDGLYGENRVMKIARRADCPVCSGLAGSGHFRQG</sequence>
<gene>
    <name evidence="4" type="ORF">ACFOMP_10135</name>
</gene>
<proteinExistence type="predicted"/>
<dbReference type="Proteomes" id="UP001595596">
    <property type="component" value="Unassembled WGS sequence"/>
</dbReference>
<keyword evidence="2" id="KW-1133">Transmembrane helix</keyword>
<dbReference type="PANTHER" id="PTHR10953">
    <property type="entry name" value="UBIQUITIN-ACTIVATING ENZYME E1"/>
    <property type="match status" value="1"/>
</dbReference>
<dbReference type="InterPro" id="IPR035985">
    <property type="entry name" value="Ubiquitin-activating_enz"/>
</dbReference>
<dbReference type="NCBIfam" id="NF004281">
    <property type="entry name" value="PRK05690.1"/>
    <property type="match status" value="1"/>
</dbReference>
<feature type="transmembrane region" description="Helical" evidence="2">
    <location>
        <begin position="6"/>
        <end position="30"/>
    </location>
</feature>
<keyword evidence="5" id="KW-1185">Reference proteome</keyword>
<feature type="domain" description="THIF-type NAD/FAD binding fold" evidence="3">
    <location>
        <begin position="144"/>
        <end position="379"/>
    </location>
</feature>
<feature type="region of interest" description="Disordered" evidence="1">
    <location>
        <begin position="109"/>
        <end position="136"/>
    </location>
</feature>
<accession>A0ABV7S281</accession>
<dbReference type="PANTHER" id="PTHR10953:SF102">
    <property type="entry name" value="ADENYLYLTRANSFERASE AND SULFURTRANSFERASE MOCS3"/>
    <property type="match status" value="1"/>
</dbReference>
<comment type="caution">
    <text evidence="4">The sequence shown here is derived from an EMBL/GenBank/DDBJ whole genome shotgun (WGS) entry which is preliminary data.</text>
</comment>